<dbReference type="KEGG" id="beq:BEWA_006240"/>
<proteinExistence type="inferred from homology"/>
<evidence type="ECO:0000256" key="7">
    <source>
        <dbReference type="PIRSR" id="PIRSR005461-1"/>
    </source>
</evidence>
<dbReference type="VEuPathDB" id="PiroplasmaDB:BEWA_006240"/>
<evidence type="ECO:0000313" key="9">
    <source>
        <dbReference type="EMBL" id="AFZ81215.1"/>
    </source>
</evidence>
<evidence type="ECO:0000256" key="1">
    <source>
        <dbReference type="ARBA" id="ARBA00009258"/>
    </source>
</evidence>
<keyword evidence="3 9" id="KW-0489">Methyltransferase</keyword>
<dbReference type="GO" id="GO:0008650">
    <property type="term" value="F:rRNA (uridine-2'-O-)-methyltransferase activity"/>
    <property type="evidence" value="ECO:0007669"/>
    <property type="project" value="TreeGrafter"/>
</dbReference>
<keyword evidence="5 7" id="KW-0949">S-adenosyl-L-methionine</keyword>
<feature type="active site" description="Proton acceptor" evidence="7">
    <location>
        <position position="171"/>
    </location>
</feature>
<dbReference type="AlphaFoldDB" id="L0B065"/>
<dbReference type="Gene3D" id="3.40.50.150">
    <property type="entry name" value="Vaccinia Virus protein VP39"/>
    <property type="match status" value="1"/>
</dbReference>
<feature type="domain" description="Ribosomal RNA methyltransferase FtsJ" evidence="8">
    <location>
        <begin position="35"/>
        <end position="214"/>
    </location>
</feature>
<dbReference type="HAMAP" id="MF_01547">
    <property type="entry name" value="RNA_methyltr_E"/>
    <property type="match status" value="1"/>
</dbReference>
<sequence>MVTFKLRNKATSHSAEWVRRQITDRYVIQKQIDNYRSRAAYKLIELDDKYFIFKKNQTIVELGCYPGGWAQVALDRALCGASSSRVIGIDKIQIDPIPNYTFIKGDINDEITQSKLLATLDNAKADVVLSDLAPNCTGIKHDDHLNSAELCLQAGSLMERIIAVGGCFVVKIFMGSQLDNYKTYLRSLFSSVNSAKPKACRAESKEMYFVCRDFMGMRDIRGDVQTQGSFYPKEGRL</sequence>
<evidence type="ECO:0000256" key="4">
    <source>
        <dbReference type="ARBA" id="ARBA00022679"/>
    </source>
</evidence>
<dbReference type="EMBL" id="CP001670">
    <property type="protein sequence ID" value="AFZ81215.1"/>
    <property type="molecule type" value="Genomic_DNA"/>
</dbReference>
<name>L0B065_THEEQ</name>
<dbReference type="InterPro" id="IPR029063">
    <property type="entry name" value="SAM-dependent_MTases_sf"/>
</dbReference>
<gene>
    <name evidence="9" type="ORF">BEWA_006240</name>
</gene>
<dbReference type="InterPro" id="IPR015507">
    <property type="entry name" value="rRNA-MeTfrase_E"/>
</dbReference>
<keyword evidence="10" id="KW-1185">Reference proteome</keyword>
<evidence type="ECO:0000313" key="10">
    <source>
        <dbReference type="Proteomes" id="UP000031512"/>
    </source>
</evidence>
<dbReference type="Pfam" id="PF01728">
    <property type="entry name" value="FtsJ"/>
    <property type="match status" value="1"/>
</dbReference>
<protein>
    <recommendedName>
        <fullName evidence="6">rRNA methyltransferase 2, mitochondrial</fullName>
    </recommendedName>
</protein>
<dbReference type="eggNOG" id="KOG4589">
    <property type="taxonomic scope" value="Eukaryota"/>
</dbReference>
<keyword evidence="2" id="KW-0698">rRNA processing</keyword>
<dbReference type="InterPro" id="IPR002877">
    <property type="entry name" value="RNA_MeTrfase_FtsJ_dom"/>
</dbReference>
<dbReference type="PANTHER" id="PTHR10920:SF18">
    <property type="entry name" value="RRNA METHYLTRANSFERASE 2, MITOCHONDRIAL"/>
    <property type="match status" value="1"/>
</dbReference>
<comment type="similarity">
    <text evidence="1">Belongs to the class I-like SAM-binding methyltransferase superfamily. RNA methyltransferase RlmE family.</text>
</comment>
<accession>L0B065</accession>
<keyword evidence="4 9" id="KW-0808">Transferase</keyword>
<dbReference type="OrthoDB" id="20105at2759"/>
<evidence type="ECO:0000256" key="6">
    <source>
        <dbReference type="ARBA" id="ARBA00041184"/>
    </source>
</evidence>
<dbReference type="InterPro" id="IPR050082">
    <property type="entry name" value="RNA_methyltr_RlmE"/>
</dbReference>
<evidence type="ECO:0000256" key="2">
    <source>
        <dbReference type="ARBA" id="ARBA00022552"/>
    </source>
</evidence>
<dbReference type="GeneID" id="15806387"/>
<dbReference type="PANTHER" id="PTHR10920">
    <property type="entry name" value="RIBOSOMAL RNA METHYLTRANSFERASE"/>
    <property type="match status" value="1"/>
</dbReference>
<organism evidence="9 10">
    <name type="scientific">Theileria equi strain WA</name>
    <dbReference type="NCBI Taxonomy" id="1537102"/>
    <lineage>
        <taxon>Eukaryota</taxon>
        <taxon>Sar</taxon>
        <taxon>Alveolata</taxon>
        <taxon>Apicomplexa</taxon>
        <taxon>Aconoidasida</taxon>
        <taxon>Piroplasmida</taxon>
        <taxon>Theileriidae</taxon>
        <taxon>Theileria</taxon>
    </lineage>
</organism>
<dbReference type="RefSeq" id="XP_004830881.1">
    <property type="nucleotide sequence ID" value="XM_004830824.1"/>
</dbReference>
<dbReference type="Proteomes" id="UP000031512">
    <property type="component" value="Chromosome 3"/>
</dbReference>
<dbReference type="STRING" id="1537102.L0B065"/>
<evidence type="ECO:0000256" key="5">
    <source>
        <dbReference type="ARBA" id="ARBA00022691"/>
    </source>
</evidence>
<evidence type="ECO:0000259" key="8">
    <source>
        <dbReference type="Pfam" id="PF01728"/>
    </source>
</evidence>
<dbReference type="PIRSF" id="PIRSF005461">
    <property type="entry name" value="23S_rRNA_mtase"/>
    <property type="match status" value="1"/>
</dbReference>
<dbReference type="SUPFAM" id="SSF53335">
    <property type="entry name" value="S-adenosyl-L-methionine-dependent methyltransferases"/>
    <property type="match status" value="1"/>
</dbReference>
<reference evidence="9 10" key="1">
    <citation type="journal article" date="2012" name="BMC Genomics">
        <title>Comparative genomic analysis and phylogenetic position of Theileria equi.</title>
        <authorList>
            <person name="Kappmeyer L.S."/>
            <person name="Thiagarajan M."/>
            <person name="Herndon D.R."/>
            <person name="Ramsay J.D."/>
            <person name="Caler E."/>
            <person name="Djikeng A."/>
            <person name="Gillespie J.J."/>
            <person name="Lau A.O."/>
            <person name="Roalson E.H."/>
            <person name="Silva J.C."/>
            <person name="Silva M.G."/>
            <person name="Suarez C.E."/>
            <person name="Ueti M.W."/>
            <person name="Nene V.M."/>
            <person name="Mealey R.H."/>
            <person name="Knowles D.P."/>
            <person name="Brayton K.A."/>
        </authorList>
    </citation>
    <scope>NUCLEOTIDE SEQUENCE [LARGE SCALE GENOMIC DNA]</scope>
    <source>
        <strain evidence="9 10">WA</strain>
    </source>
</reference>
<evidence type="ECO:0000256" key="3">
    <source>
        <dbReference type="ARBA" id="ARBA00022603"/>
    </source>
</evidence>